<reference evidence="1 2" key="1">
    <citation type="submission" date="2019-03" db="EMBL/GenBank/DDBJ databases">
        <title>Genomic Encyclopedia of Archaeal and Bacterial Type Strains, Phase II (KMG-II): from individual species to whole genera.</title>
        <authorList>
            <person name="Goeker M."/>
        </authorList>
    </citation>
    <scope>NUCLEOTIDE SEQUENCE [LARGE SCALE GENOMIC DNA]</scope>
    <source>
        <strain evidence="1 2">DSM 15594</strain>
    </source>
</reference>
<name>A0ABY2EUQ2_9GAMM</name>
<evidence type="ECO:0000313" key="2">
    <source>
        <dbReference type="Proteomes" id="UP000295058"/>
    </source>
</evidence>
<sequence>MHLVLRTAINPHGLCFASPFKAYRFVEVNCLAICRKHLLVELTVNRLHYIHHFAANPFTMIFWLNTHMWIVHDKMTVRNCVANTD</sequence>
<accession>A0ABY2EUQ2</accession>
<evidence type="ECO:0008006" key="3">
    <source>
        <dbReference type="Google" id="ProtNLM"/>
    </source>
</evidence>
<dbReference type="Proteomes" id="UP000295058">
    <property type="component" value="Unassembled WGS sequence"/>
</dbReference>
<dbReference type="EMBL" id="SODO01000019">
    <property type="protein sequence ID" value="TDW55319.1"/>
    <property type="molecule type" value="Genomic_DNA"/>
</dbReference>
<evidence type="ECO:0000313" key="1">
    <source>
        <dbReference type="EMBL" id="TDW55319.1"/>
    </source>
</evidence>
<proteinExistence type="predicted"/>
<gene>
    <name evidence="1" type="ORF">LY04_03425</name>
</gene>
<comment type="caution">
    <text evidence="1">The sequence shown here is derived from an EMBL/GenBank/DDBJ whole genome shotgun (WGS) entry which is preliminary data.</text>
</comment>
<keyword evidence="2" id="KW-1185">Reference proteome</keyword>
<protein>
    <recommendedName>
        <fullName evidence="3">Fatty acid hydroxylase domain-containing protein</fullName>
    </recommendedName>
</protein>
<organism evidence="1 2">
    <name type="scientific">Oceanimonas baumannii</name>
    <dbReference type="NCBI Taxonomy" id="129578"/>
    <lineage>
        <taxon>Bacteria</taxon>
        <taxon>Pseudomonadati</taxon>
        <taxon>Pseudomonadota</taxon>
        <taxon>Gammaproteobacteria</taxon>
        <taxon>Aeromonadales</taxon>
        <taxon>Aeromonadaceae</taxon>
        <taxon>Oceanimonas</taxon>
    </lineage>
</organism>